<dbReference type="EMBL" id="LWBP01000100">
    <property type="protein sequence ID" value="OQP63648.1"/>
    <property type="molecule type" value="Genomic_DNA"/>
</dbReference>
<dbReference type="STRING" id="550983.A4R26_16895"/>
<dbReference type="InterPro" id="IPR040837">
    <property type="entry name" value="Bact_RF_family7"/>
</dbReference>
<proteinExistence type="predicted"/>
<dbReference type="Proteomes" id="UP000192276">
    <property type="component" value="Unassembled WGS sequence"/>
</dbReference>
<feature type="compositionally biased region" description="Basic and acidic residues" evidence="1">
    <location>
        <begin position="1"/>
        <end position="15"/>
    </location>
</feature>
<dbReference type="Pfam" id="PF18849">
    <property type="entry name" value="baeRF_family7"/>
    <property type="match status" value="1"/>
</dbReference>
<name>A0A1V9FZF0_9BACT</name>
<reference evidence="3" key="1">
    <citation type="submission" date="2016-04" db="EMBL/GenBank/DDBJ databases">
        <authorList>
            <person name="Chen L."/>
            <person name="Zhuang W."/>
            <person name="Wang G."/>
        </authorList>
    </citation>
    <scope>NUCLEOTIDE SEQUENCE [LARGE SCALE GENOMIC DNA]</scope>
    <source>
        <strain evidence="3">208</strain>
    </source>
</reference>
<feature type="region of interest" description="Disordered" evidence="1">
    <location>
        <begin position="1"/>
        <end position="68"/>
    </location>
</feature>
<evidence type="ECO:0000313" key="3">
    <source>
        <dbReference type="Proteomes" id="UP000192276"/>
    </source>
</evidence>
<comment type="caution">
    <text evidence="2">The sequence shown here is derived from an EMBL/GenBank/DDBJ whole genome shotgun (WGS) entry which is preliminary data.</text>
</comment>
<keyword evidence="3" id="KW-1185">Reference proteome</keyword>
<protein>
    <submittedName>
        <fullName evidence="2">Uncharacterized protein</fullName>
    </submittedName>
</protein>
<dbReference type="RefSeq" id="WP_081163725.1">
    <property type="nucleotide sequence ID" value="NZ_LWBP01000100.1"/>
</dbReference>
<sequence length="456" mass="51675">MAKDREKPSKTDKGKPSGANKSEPELPAGLPVRHPNRNTSKGEEFSKTESTQNKSRNETYTEDFTDTIPEELSGNLTKELFVELAAYNQPPCISILMPTHKAGMEVNEQLDMTAFKSALQQAEKALKEKGADQMLIKKMLKPGYDLLRDDKFWYAMSDGLAVYIADGLFRFLKLRAPLVQHVVVNNSFYVSPLVPFMVRPEYFYILDIAKKFPRFYRADALGIEHLQVEELPAGVSDVVHFEEKGGKEVFRTGDTGGTGSASYHGIGAGRPDEKENIKLYLEEVDDTIWKSHLNKENVPLLLAGQDFLIPIYRSVSDYKNIWPEALTGNHHQQNDNELYEDAMKVMTPFFEQPLRRALDDYGNRSATDLTSTNLSLIIPAAYYSRVSHLFVRKGSRIWGMFNEQENKLDILDHESDTVEDLIDKAVIKTIQNGGEVYFLEANEMPEPGELAAIFRY</sequence>
<evidence type="ECO:0000256" key="1">
    <source>
        <dbReference type="SAM" id="MobiDB-lite"/>
    </source>
</evidence>
<dbReference type="OrthoDB" id="4393931at2"/>
<organism evidence="2 3">
    <name type="scientific">Niastella populi</name>
    <dbReference type="NCBI Taxonomy" id="550983"/>
    <lineage>
        <taxon>Bacteria</taxon>
        <taxon>Pseudomonadati</taxon>
        <taxon>Bacteroidota</taxon>
        <taxon>Chitinophagia</taxon>
        <taxon>Chitinophagales</taxon>
        <taxon>Chitinophagaceae</taxon>
        <taxon>Niastella</taxon>
    </lineage>
</organism>
<gene>
    <name evidence="2" type="ORF">A4R26_16895</name>
</gene>
<evidence type="ECO:0000313" key="2">
    <source>
        <dbReference type="EMBL" id="OQP63648.1"/>
    </source>
</evidence>
<accession>A0A1V9FZF0</accession>
<dbReference type="AlphaFoldDB" id="A0A1V9FZF0"/>